<dbReference type="EMBL" id="BAABGZ010000027">
    <property type="protein sequence ID" value="GAA4358125.1"/>
    <property type="molecule type" value="Genomic_DNA"/>
</dbReference>
<accession>A0ABP8IFZ3</accession>
<evidence type="ECO:0000313" key="2">
    <source>
        <dbReference type="Proteomes" id="UP001501153"/>
    </source>
</evidence>
<organism evidence="1 2">
    <name type="scientific">Hymenobacter saemangeumensis</name>
    <dbReference type="NCBI Taxonomy" id="1084522"/>
    <lineage>
        <taxon>Bacteria</taxon>
        <taxon>Pseudomonadati</taxon>
        <taxon>Bacteroidota</taxon>
        <taxon>Cytophagia</taxon>
        <taxon>Cytophagales</taxon>
        <taxon>Hymenobacteraceae</taxon>
        <taxon>Hymenobacter</taxon>
    </lineage>
</organism>
<evidence type="ECO:0000313" key="1">
    <source>
        <dbReference type="EMBL" id="GAA4358125.1"/>
    </source>
</evidence>
<reference evidence="2" key="1">
    <citation type="journal article" date="2019" name="Int. J. Syst. Evol. Microbiol.">
        <title>The Global Catalogue of Microorganisms (GCM) 10K type strain sequencing project: providing services to taxonomists for standard genome sequencing and annotation.</title>
        <authorList>
            <consortium name="The Broad Institute Genomics Platform"/>
            <consortium name="The Broad Institute Genome Sequencing Center for Infectious Disease"/>
            <person name="Wu L."/>
            <person name="Ma J."/>
        </authorList>
    </citation>
    <scope>NUCLEOTIDE SEQUENCE [LARGE SCALE GENOMIC DNA]</scope>
    <source>
        <strain evidence="2">JCM 17923</strain>
    </source>
</reference>
<gene>
    <name evidence="1" type="ORF">GCM10023185_23390</name>
</gene>
<proteinExistence type="predicted"/>
<comment type="caution">
    <text evidence="1">The sequence shown here is derived from an EMBL/GenBank/DDBJ whole genome shotgun (WGS) entry which is preliminary data.</text>
</comment>
<sequence length="221" mass="25658">MWYGLGQYGLLELAIDHDSLRIRQVDVGQPTLSLAARYKHGARLPIAQVVALGERHLLIVRQGVDSLRYSGIVLFDYVPGHHFQLAWNAPDTLARSPQALARLQAQDRRVLFGDYYYSARFINELQRLRPIDEMTKPEFERYFARYADKVRQATRRFEANEPNYRYVFASQLPGYNFALATQALLEEGFCPLYDEYAVQALYRRFYSRKALDKKVKAILGN</sequence>
<keyword evidence="2" id="KW-1185">Reference proteome</keyword>
<evidence type="ECO:0008006" key="3">
    <source>
        <dbReference type="Google" id="ProtNLM"/>
    </source>
</evidence>
<protein>
    <recommendedName>
        <fullName evidence="3">DUF4369 domain-containing protein</fullName>
    </recommendedName>
</protein>
<name>A0ABP8IFZ3_9BACT</name>
<dbReference type="Proteomes" id="UP001501153">
    <property type="component" value="Unassembled WGS sequence"/>
</dbReference>